<proteinExistence type="predicted"/>
<name>A0ABV4BNY0_9CLOT</name>
<dbReference type="Gene3D" id="3.90.1150.10">
    <property type="entry name" value="Aspartate Aminotransferase, domain 1"/>
    <property type="match status" value="1"/>
</dbReference>
<dbReference type="InterPro" id="IPR000192">
    <property type="entry name" value="Aminotrans_V_dom"/>
</dbReference>
<keyword evidence="4" id="KW-0032">Aminotransferase</keyword>
<gene>
    <name evidence="4" type="ORF">AB8U03_09810</name>
</gene>
<dbReference type="Gene3D" id="3.40.640.10">
    <property type="entry name" value="Type I PLP-dependent aspartate aminotransferase-like (Major domain)"/>
    <property type="match status" value="1"/>
</dbReference>
<dbReference type="Proteomes" id="UP001564657">
    <property type="component" value="Unassembled WGS sequence"/>
</dbReference>
<evidence type="ECO:0000256" key="2">
    <source>
        <dbReference type="ARBA" id="ARBA00022898"/>
    </source>
</evidence>
<dbReference type="InterPro" id="IPR015422">
    <property type="entry name" value="PyrdxlP-dep_Trfase_small"/>
</dbReference>
<keyword evidence="4" id="KW-0808">Transferase</keyword>
<feature type="domain" description="Aminotransferase class V" evidence="3">
    <location>
        <begin position="38"/>
        <end position="418"/>
    </location>
</feature>
<dbReference type="EMBL" id="JBGEWD010000008">
    <property type="protein sequence ID" value="MEY8000484.1"/>
    <property type="molecule type" value="Genomic_DNA"/>
</dbReference>
<comment type="cofactor">
    <cofactor evidence="1">
        <name>pyridoxal 5'-phosphate</name>
        <dbReference type="ChEBI" id="CHEBI:597326"/>
    </cofactor>
</comment>
<protein>
    <submittedName>
        <fullName evidence="4">Aminotransferase class V-fold PLP-dependent enzyme</fullName>
    </submittedName>
</protein>
<evidence type="ECO:0000259" key="3">
    <source>
        <dbReference type="Pfam" id="PF00266"/>
    </source>
</evidence>
<keyword evidence="2" id="KW-0663">Pyridoxal phosphate</keyword>
<dbReference type="Pfam" id="PF00266">
    <property type="entry name" value="Aminotran_5"/>
    <property type="match status" value="1"/>
</dbReference>
<keyword evidence="5" id="KW-1185">Reference proteome</keyword>
<evidence type="ECO:0000313" key="4">
    <source>
        <dbReference type="EMBL" id="MEY8000484.1"/>
    </source>
</evidence>
<evidence type="ECO:0000313" key="5">
    <source>
        <dbReference type="Proteomes" id="UP001564657"/>
    </source>
</evidence>
<dbReference type="InterPro" id="IPR015424">
    <property type="entry name" value="PyrdxlP-dep_Trfase"/>
</dbReference>
<dbReference type="SUPFAM" id="SSF53383">
    <property type="entry name" value="PLP-dependent transferases"/>
    <property type="match status" value="1"/>
</dbReference>
<comment type="caution">
    <text evidence="4">The sequence shown here is derived from an EMBL/GenBank/DDBJ whole genome shotgun (WGS) entry which is preliminary data.</text>
</comment>
<evidence type="ECO:0000256" key="1">
    <source>
        <dbReference type="ARBA" id="ARBA00001933"/>
    </source>
</evidence>
<dbReference type="PANTHER" id="PTHR43586:SF8">
    <property type="entry name" value="CYSTEINE DESULFURASE 1, CHLOROPLASTIC"/>
    <property type="match status" value="1"/>
</dbReference>
<reference evidence="4 5" key="1">
    <citation type="submission" date="2024-08" db="EMBL/GenBank/DDBJ databases">
        <title>Clostridium lapicellarii sp. nov., and Clostridium renhuaiense sp. nov., two species isolated from the mud in a fermentation cellar used for producing sauce-flavour Chinese liquors.</title>
        <authorList>
            <person name="Yang F."/>
            <person name="Wang H."/>
            <person name="Chen L.Q."/>
            <person name="Zhou N."/>
            <person name="Lu J.J."/>
            <person name="Pu X.X."/>
            <person name="Wan B."/>
            <person name="Wang L."/>
            <person name="Liu S.J."/>
        </authorList>
    </citation>
    <scope>NUCLEOTIDE SEQUENCE [LARGE SCALE GENOMIC DNA]</scope>
    <source>
        <strain evidence="4 5">MT-5</strain>
    </source>
</reference>
<dbReference type="RefSeq" id="WP_369704376.1">
    <property type="nucleotide sequence ID" value="NZ_JBGEWD010000008.1"/>
</dbReference>
<accession>A0ABV4BNY0</accession>
<sequence>MIDTSIQEGILFSDELQKEVKEKFWHVDKDPLREGRRIFFDNAGGAFRLKSVVESIARIDAIPDCPERAHATARYLQKVQADGEKDIRIILNAKDGSLLTTLTASQAMFEMVGAVAENVPGTNIVSTVLEHPSAYDAAFYYAKKTGKEFRPVKTNPVTGGVDVDEIVSKIDCNTCLLSFMYASNISGAIFDAEAIIKAARAKKPDLYIIIDAVQHAPHGVIDVEKLKVDGMNFAPYKFFANRGSGIAYVSDRLSKLPHHTLLAKPEGTWELGSPAPSQFIAITEVVNYVCWLGAKSINSTDRRELFVEGMNRIKMHERGLMNRMLNGSDKIEGLRKMKGVDVYLDYPDMTKRDLIIAMGIKRLGFTEAVREYEKRGIIVYERINTSLYSKRMLDSFGMEGCIRVSPLHCNSIEDIDAFLETTKELA</sequence>
<dbReference type="GO" id="GO:0008483">
    <property type="term" value="F:transaminase activity"/>
    <property type="evidence" value="ECO:0007669"/>
    <property type="project" value="UniProtKB-KW"/>
</dbReference>
<dbReference type="PANTHER" id="PTHR43586">
    <property type="entry name" value="CYSTEINE DESULFURASE"/>
    <property type="match status" value="1"/>
</dbReference>
<dbReference type="InterPro" id="IPR015421">
    <property type="entry name" value="PyrdxlP-dep_Trfase_major"/>
</dbReference>
<organism evidence="4 5">
    <name type="scientific">Clostridium moutaii</name>
    <dbReference type="NCBI Taxonomy" id="3240932"/>
    <lineage>
        <taxon>Bacteria</taxon>
        <taxon>Bacillati</taxon>
        <taxon>Bacillota</taxon>
        <taxon>Clostridia</taxon>
        <taxon>Eubacteriales</taxon>
        <taxon>Clostridiaceae</taxon>
        <taxon>Clostridium</taxon>
    </lineage>
</organism>